<dbReference type="Proteomes" id="UP001164929">
    <property type="component" value="Chromosome 1"/>
</dbReference>
<sequence>MFGFRGIRCLVSRTPKNHLSHFLAESASKLATTSALWAAMCHLILSRVAMVTGKGPLKRPTTLLIPSTTSAPETELTKRDFVFGLSACNVRDHDLNLGCQECIIICMVVSKKEVVFLLIFCFIVLATTFSTMKLAAF</sequence>
<proteinExistence type="predicted"/>
<comment type="caution">
    <text evidence="2">The sequence shown here is derived from an EMBL/GenBank/DDBJ whole genome shotgun (WGS) entry which is preliminary data.</text>
</comment>
<evidence type="ECO:0000256" key="1">
    <source>
        <dbReference type="SAM" id="Phobius"/>
    </source>
</evidence>
<keyword evidence="1" id="KW-1133">Transmembrane helix</keyword>
<protein>
    <submittedName>
        <fullName evidence="2">Uncharacterized protein</fullName>
    </submittedName>
</protein>
<gene>
    <name evidence="2" type="ORF">NC653_003689</name>
</gene>
<dbReference type="EMBL" id="JAQIZT010000001">
    <property type="protein sequence ID" value="KAJ7014149.1"/>
    <property type="molecule type" value="Genomic_DNA"/>
</dbReference>
<keyword evidence="1" id="KW-0812">Transmembrane</keyword>
<name>A0AAD6RS74_9ROSI</name>
<feature type="transmembrane region" description="Helical" evidence="1">
    <location>
        <begin position="114"/>
        <end position="136"/>
    </location>
</feature>
<evidence type="ECO:0000313" key="2">
    <source>
        <dbReference type="EMBL" id="KAJ7014149.1"/>
    </source>
</evidence>
<dbReference type="AlphaFoldDB" id="A0AAD6RS74"/>
<keyword evidence="1" id="KW-0472">Membrane</keyword>
<organism evidence="2 3">
    <name type="scientific">Populus alba x Populus x berolinensis</name>
    <dbReference type="NCBI Taxonomy" id="444605"/>
    <lineage>
        <taxon>Eukaryota</taxon>
        <taxon>Viridiplantae</taxon>
        <taxon>Streptophyta</taxon>
        <taxon>Embryophyta</taxon>
        <taxon>Tracheophyta</taxon>
        <taxon>Spermatophyta</taxon>
        <taxon>Magnoliopsida</taxon>
        <taxon>eudicotyledons</taxon>
        <taxon>Gunneridae</taxon>
        <taxon>Pentapetalae</taxon>
        <taxon>rosids</taxon>
        <taxon>fabids</taxon>
        <taxon>Malpighiales</taxon>
        <taxon>Salicaceae</taxon>
        <taxon>Saliceae</taxon>
        <taxon>Populus</taxon>
    </lineage>
</organism>
<accession>A0AAD6RS74</accession>
<reference evidence="2 3" key="1">
    <citation type="journal article" date="2023" name="Mol. Ecol. Resour.">
        <title>Chromosome-level genome assembly of a triploid poplar Populus alba 'Berolinensis'.</title>
        <authorList>
            <person name="Chen S."/>
            <person name="Yu Y."/>
            <person name="Wang X."/>
            <person name="Wang S."/>
            <person name="Zhang T."/>
            <person name="Zhou Y."/>
            <person name="He R."/>
            <person name="Meng N."/>
            <person name="Wang Y."/>
            <person name="Liu W."/>
            <person name="Liu Z."/>
            <person name="Liu J."/>
            <person name="Guo Q."/>
            <person name="Huang H."/>
            <person name="Sederoff R.R."/>
            <person name="Wang G."/>
            <person name="Qu G."/>
            <person name="Chen S."/>
        </authorList>
    </citation>
    <scope>NUCLEOTIDE SEQUENCE [LARGE SCALE GENOMIC DNA]</scope>
    <source>
        <strain evidence="2">SC-2020</strain>
    </source>
</reference>
<evidence type="ECO:0000313" key="3">
    <source>
        <dbReference type="Proteomes" id="UP001164929"/>
    </source>
</evidence>
<keyword evidence="3" id="KW-1185">Reference proteome</keyword>